<dbReference type="EMBL" id="CP132507">
    <property type="protein sequence ID" value="WNO04811.1"/>
    <property type="molecule type" value="Genomic_DNA"/>
</dbReference>
<dbReference type="SUPFAM" id="SSF56784">
    <property type="entry name" value="HAD-like"/>
    <property type="match status" value="1"/>
</dbReference>
<dbReference type="RefSeq" id="WP_313867634.1">
    <property type="nucleotide sequence ID" value="NZ_CP132507.1"/>
</dbReference>
<dbReference type="InterPro" id="IPR006379">
    <property type="entry name" value="HAD-SF_hydro_IIB"/>
</dbReference>
<dbReference type="Gene3D" id="3.40.50.1000">
    <property type="entry name" value="HAD superfamily/HAD-like"/>
    <property type="match status" value="2"/>
</dbReference>
<protein>
    <submittedName>
        <fullName evidence="1">HAD-IIB family hydrolase</fullName>
    </submittedName>
</protein>
<reference evidence="1 2" key="1">
    <citation type="submission" date="2023-08" db="EMBL/GenBank/DDBJ databases">
        <title>Rhodoferax potami sp. nov. and Rhodoferax mekongensis sp. nov., isolated from the Mekong River in Thailand.</title>
        <authorList>
            <person name="Kitikhun S."/>
            <person name="Charoenyingcharoen P."/>
            <person name="Siriarchawattana P."/>
            <person name="Likhitrattanapisal S."/>
            <person name="Nilsakha T."/>
            <person name="Chanpet A."/>
            <person name="Rattanawaree P."/>
            <person name="Ingsriswang S."/>
        </authorList>
    </citation>
    <scope>NUCLEOTIDE SEQUENCE [LARGE SCALE GENOMIC DNA]</scope>
    <source>
        <strain evidence="1 2">TBRC 17307</strain>
    </source>
</reference>
<proteinExistence type="predicted"/>
<evidence type="ECO:0000313" key="2">
    <source>
        <dbReference type="Proteomes" id="UP001302257"/>
    </source>
</evidence>
<dbReference type="InterPro" id="IPR036412">
    <property type="entry name" value="HAD-like_sf"/>
</dbReference>
<organism evidence="1 2">
    <name type="scientific">Rhodoferax mekongensis</name>
    <dbReference type="NCBI Taxonomy" id="3068341"/>
    <lineage>
        <taxon>Bacteria</taxon>
        <taxon>Pseudomonadati</taxon>
        <taxon>Pseudomonadota</taxon>
        <taxon>Betaproteobacteria</taxon>
        <taxon>Burkholderiales</taxon>
        <taxon>Comamonadaceae</taxon>
        <taxon>Rhodoferax</taxon>
    </lineage>
</organism>
<gene>
    <name evidence="1" type="ORF">RAN89_18275</name>
</gene>
<dbReference type="InterPro" id="IPR023214">
    <property type="entry name" value="HAD_sf"/>
</dbReference>
<dbReference type="PANTHER" id="PTHR10000">
    <property type="entry name" value="PHOSPHOSERINE PHOSPHATASE"/>
    <property type="match status" value="1"/>
</dbReference>
<dbReference type="GO" id="GO:0016787">
    <property type="term" value="F:hydrolase activity"/>
    <property type="evidence" value="ECO:0007669"/>
    <property type="project" value="UniProtKB-KW"/>
</dbReference>
<dbReference type="PANTHER" id="PTHR10000:SF8">
    <property type="entry name" value="HAD SUPERFAMILY HYDROLASE-LIKE, TYPE 3"/>
    <property type="match status" value="1"/>
</dbReference>
<keyword evidence="2" id="KW-1185">Reference proteome</keyword>
<keyword evidence="1" id="KW-0378">Hydrolase</keyword>
<dbReference type="Proteomes" id="UP001302257">
    <property type="component" value="Chromosome"/>
</dbReference>
<name>A0ABZ0AYY5_9BURK</name>
<accession>A0ABZ0AYY5</accession>
<dbReference type="NCBIfam" id="TIGR01484">
    <property type="entry name" value="HAD-SF-IIB"/>
    <property type="match status" value="1"/>
</dbReference>
<evidence type="ECO:0000313" key="1">
    <source>
        <dbReference type="EMBL" id="WNO04811.1"/>
    </source>
</evidence>
<dbReference type="Pfam" id="PF08282">
    <property type="entry name" value="Hydrolase_3"/>
    <property type="match status" value="1"/>
</dbReference>
<sequence length="286" mass="31106">MKPLAQWPVDSRRAIRGVFTDIDDTLTHDGHIAPEALQALGDLKVAGLTVIPITGRPIGWCEPFMAGTNGPSWPVDAMVAENGAVAFVPGAANAVTSQIGLQRPSDMREVLSKRYQQSAEVRTANRQRMDAIAAQVCAEVPGMELSRDSAGRETDLAFDYAEFAHHSPETVQRVLALLQSHGMQTTVSSIHIHGCFGDFNKWTGACWIVRELLGRDLSTELDQWVFVGDSGNDQAMFEHFRHSAGVANIARFVPQLSHLPTYLTPSARGAGFAEVARAILEARSFA</sequence>